<feature type="transmembrane region" description="Helical" evidence="12">
    <location>
        <begin position="6"/>
        <end position="29"/>
    </location>
</feature>
<keyword evidence="6 12" id="KW-1003">Cell membrane</keyword>
<evidence type="ECO:0000256" key="10">
    <source>
        <dbReference type="ARBA" id="ARBA00022989"/>
    </source>
</evidence>
<comment type="subcellular location">
    <subcellularLocation>
        <location evidence="2 12">Cell inner membrane</location>
        <topology evidence="2 12">Single-pass membrane protein</topology>
    </subcellularLocation>
</comment>
<keyword evidence="5 12" id="KW-0813">Transport</keyword>
<keyword evidence="8 12" id="KW-0812">Transmembrane</keyword>
<dbReference type="KEGG" id="kro:BVG79_01202"/>
<evidence type="ECO:0000256" key="12">
    <source>
        <dbReference type="RuleBase" id="RU363101"/>
    </source>
</evidence>
<dbReference type="RefSeq" id="WP_085786082.1">
    <property type="nucleotide sequence ID" value="NZ_CP019937.1"/>
</dbReference>
<dbReference type="Proteomes" id="UP000242447">
    <property type="component" value="Chromosome"/>
</dbReference>
<dbReference type="STRING" id="92947.BVG79_01202"/>
<proteinExistence type="inferred from homology"/>
<dbReference type="GO" id="GO:0005886">
    <property type="term" value="C:plasma membrane"/>
    <property type="evidence" value="ECO:0007669"/>
    <property type="project" value="UniProtKB-SubCell"/>
</dbReference>
<evidence type="ECO:0000313" key="14">
    <source>
        <dbReference type="Proteomes" id="UP000242447"/>
    </source>
</evidence>
<evidence type="ECO:0000256" key="11">
    <source>
        <dbReference type="ARBA" id="ARBA00023136"/>
    </source>
</evidence>
<evidence type="ECO:0000256" key="7">
    <source>
        <dbReference type="ARBA" id="ARBA00022519"/>
    </source>
</evidence>
<reference evidence="13 14" key="1">
    <citation type="submission" date="2017-02" db="EMBL/GenBank/DDBJ databases">
        <title>Ketogulonicigenium robustum SPU B003 Genome sequencing and assembly.</title>
        <authorList>
            <person name="Li Y."/>
            <person name="Liu L."/>
            <person name="Wang C."/>
            <person name="Zhang M."/>
            <person name="Zhang T."/>
            <person name="Zhang Y."/>
        </authorList>
    </citation>
    <scope>NUCLEOTIDE SEQUENCE [LARGE SCALE GENOMIC DNA]</scope>
    <source>
        <strain evidence="13 14">SPU_B003</strain>
    </source>
</reference>
<evidence type="ECO:0000256" key="5">
    <source>
        <dbReference type="ARBA" id="ARBA00022448"/>
    </source>
</evidence>
<evidence type="ECO:0000256" key="4">
    <source>
        <dbReference type="ARBA" id="ARBA00016461"/>
    </source>
</evidence>
<organism evidence="13 14">
    <name type="scientific">Ketogulonicigenium robustum</name>
    <dbReference type="NCBI Taxonomy" id="92947"/>
    <lineage>
        <taxon>Bacteria</taxon>
        <taxon>Pseudomonadati</taxon>
        <taxon>Pseudomonadota</taxon>
        <taxon>Alphaproteobacteria</taxon>
        <taxon>Rhodobacterales</taxon>
        <taxon>Roseobacteraceae</taxon>
        <taxon>Ketogulonicigenium</taxon>
    </lineage>
</organism>
<accession>A0A1W6NZ69</accession>
<evidence type="ECO:0000256" key="8">
    <source>
        <dbReference type="ARBA" id="ARBA00022692"/>
    </source>
</evidence>
<dbReference type="AlphaFoldDB" id="A0A1W6NZ69"/>
<keyword evidence="10 12" id="KW-1133">Transmembrane helix</keyword>
<evidence type="ECO:0000256" key="6">
    <source>
        <dbReference type="ARBA" id="ARBA00022475"/>
    </source>
</evidence>
<comment type="similarity">
    <text evidence="3 12">Belongs to the CcmD/CycX/HelD family.</text>
</comment>
<gene>
    <name evidence="13" type="primary">ccmD</name>
    <name evidence="13" type="ORF">BVG79_01202</name>
</gene>
<evidence type="ECO:0000256" key="2">
    <source>
        <dbReference type="ARBA" id="ARBA00004377"/>
    </source>
</evidence>
<evidence type="ECO:0000256" key="1">
    <source>
        <dbReference type="ARBA" id="ARBA00002442"/>
    </source>
</evidence>
<name>A0A1W6NZ69_9RHOB</name>
<evidence type="ECO:0000313" key="13">
    <source>
        <dbReference type="EMBL" id="ARO14548.1"/>
    </source>
</evidence>
<dbReference type="OrthoDB" id="7874534at2"/>
<dbReference type="NCBIfam" id="TIGR03141">
    <property type="entry name" value="cytochro_ccmD"/>
    <property type="match status" value="1"/>
</dbReference>
<sequence length="52" mass="5627">MFPDLGKYAVAVLSAYGVALAVLIGLVWLSITQDRKARKALKQLEGEGSLHK</sequence>
<evidence type="ECO:0000256" key="3">
    <source>
        <dbReference type="ARBA" id="ARBA00008741"/>
    </source>
</evidence>
<dbReference type="InterPro" id="IPR007078">
    <property type="entry name" value="Haem_export_protD_CcmD"/>
</dbReference>
<keyword evidence="9 12" id="KW-0201">Cytochrome c-type biogenesis</keyword>
<keyword evidence="14" id="KW-1185">Reference proteome</keyword>
<dbReference type="GO" id="GO:0017004">
    <property type="term" value="P:cytochrome complex assembly"/>
    <property type="evidence" value="ECO:0007669"/>
    <property type="project" value="UniProtKB-KW"/>
</dbReference>
<comment type="function">
    <text evidence="1 12">Required for the export of heme to the periplasm for the biogenesis of c-type cytochromes.</text>
</comment>
<keyword evidence="7 12" id="KW-0997">Cell inner membrane</keyword>
<evidence type="ECO:0000256" key="9">
    <source>
        <dbReference type="ARBA" id="ARBA00022748"/>
    </source>
</evidence>
<dbReference type="Pfam" id="PF04995">
    <property type="entry name" value="CcmD"/>
    <property type="match status" value="1"/>
</dbReference>
<dbReference type="EMBL" id="CP019937">
    <property type="protein sequence ID" value="ARO14548.1"/>
    <property type="molecule type" value="Genomic_DNA"/>
</dbReference>
<protein>
    <recommendedName>
        <fullName evidence="4 12">Heme exporter protein D</fullName>
    </recommendedName>
</protein>
<dbReference type="GO" id="GO:0015886">
    <property type="term" value="P:heme transport"/>
    <property type="evidence" value="ECO:0007669"/>
    <property type="project" value="InterPro"/>
</dbReference>
<keyword evidence="11 12" id="KW-0472">Membrane</keyword>